<evidence type="ECO:0000256" key="2">
    <source>
        <dbReference type="ARBA" id="ARBA00022475"/>
    </source>
</evidence>
<dbReference type="GO" id="GO:0032153">
    <property type="term" value="C:cell division site"/>
    <property type="evidence" value="ECO:0007669"/>
    <property type="project" value="TreeGrafter"/>
</dbReference>
<evidence type="ECO:0000256" key="6">
    <source>
        <dbReference type="SAM" id="Phobius"/>
    </source>
</evidence>
<feature type="transmembrane region" description="Helical" evidence="6">
    <location>
        <begin position="254"/>
        <end position="279"/>
    </location>
</feature>
<evidence type="ECO:0000313" key="9">
    <source>
        <dbReference type="Proteomes" id="UP000598633"/>
    </source>
</evidence>
<comment type="caution">
    <text evidence="8">The sequence shown here is derived from an EMBL/GenBank/DDBJ whole genome shotgun (WGS) entry which is preliminary data.</text>
</comment>
<dbReference type="PANTHER" id="PTHR47755:SF1">
    <property type="entry name" value="CELL DIVISION PROTEIN FTSX"/>
    <property type="match status" value="1"/>
</dbReference>
<reference evidence="8 9" key="1">
    <citation type="submission" date="2020-08" db="EMBL/GenBank/DDBJ databases">
        <title>Acidobacteriota in marine sediments use diverse sulfur dissimilation pathways.</title>
        <authorList>
            <person name="Wasmund K."/>
        </authorList>
    </citation>
    <scope>NUCLEOTIDE SEQUENCE [LARGE SCALE GENOMIC DNA]</scope>
    <source>
        <strain evidence="8">MAG AM3-A</strain>
    </source>
</reference>
<feature type="domain" description="ABC3 transporter permease C-terminal" evidence="7">
    <location>
        <begin position="165"/>
        <end position="276"/>
    </location>
</feature>
<dbReference type="Proteomes" id="UP000598633">
    <property type="component" value="Unassembled WGS sequence"/>
</dbReference>
<feature type="transmembrane region" description="Helical" evidence="6">
    <location>
        <begin position="159"/>
        <end position="182"/>
    </location>
</feature>
<dbReference type="GO" id="GO:0051301">
    <property type="term" value="P:cell division"/>
    <property type="evidence" value="ECO:0007669"/>
    <property type="project" value="InterPro"/>
</dbReference>
<proteinExistence type="predicted"/>
<evidence type="ECO:0000256" key="5">
    <source>
        <dbReference type="ARBA" id="ARBA00023136"/>
    </source>
</evidence>
<name>A0A8J7CGR9_9BACT</name>
<keyword evidence="2" id="KW-1003">Cell membrane</keyword>
<dbReference type="InterPro" id="IPR004513">
    <property type="entry name" value="FtsX"/>
</dbReference>
<sequence>MIRHAFAEGLIVLRERAVVSVILAFALGVPIAFAGVGLTLQHWLGPVADLSGQKSSVAVLLHPQMESGERRRWIAEIAIDHPRWTVSEVSSSDLAERLQRWFPYLEDLINSGDAALPSLVEILTDNPDSVTVLEGRAEVLAIGPRSSIQQTLGRVARGLALIVGVVSFVLLAVAVLLAAVWVHLELYRHSDEVIIMRLVGATEGTIRGPFLVAVAIPGLVAGILSVVGSLVTVSGLSQLASALGLSAMSIPASVLAGQLAAGVFLPLLAAVVTLARYAADATEG</sequence>
<keyword evidence="4 6" id="KW-1133">Transmembrane helix</keyword>
<evidence type="ECO:0000313" key="8">
    <source>
        <dbReference type="EMBL" id="MBD3871174.1"/>
    </source>
</evidence>
<evidence type="ECO:0000259" key="7">
    <source>
        <dbReference type="Pfam" id="PF02687"/>
    </source>
</evidence>
<evidence type="ECO:0000256" key="4">
    <source>
        <dbReference type="ARBA" id="ARBA00022989"/>
    </source>
</evidence>
<dbReference type="PANTHER" id="PTHR47755">
    <property type="entry name" value="CELL DIVISION PROTEIN FTSX"/>
    <property type="match status" value="1"/>
</dbReference>
<dbReference type="InterPro" id="IPR003838">
    <property type="entry name" value="ABC3_permease_C"/>
</dbReference>
<comment type="subcellular location">
    <subcellularLocation>
        <location evidence="1">Cell membrane</location>
        <topology evidence="1">Multi-pass membrane protein</topology>
    </subcellularLocation>
</comment>
<dbReference type="GO" id="GO:0005886">
    <property type="term" value="C:plasma membrane"/>
    <property type="evidence" value="ECO:0007669"/>
    <property type="project" value="UniProtKB-SubCell"/>
</dbReference>
<feature type="transmembrane region" description="Helical" evidence="6">
    <location>
        <begin position="210"/>
        <end position="233"/>
    </location>
</feature>
<dbReference type="Pfam" id="PF02687">
    <property type="entry name" value="FtsX"/>
    <property type="match status" value="1"/>
</dbReference>
<gene>
    <name evidence="8" type="ORF">IFJ97_07440</name>
</gene>
<evidence type="ECO:0000256" key="3">
    <source>
        <dbReference type="ARBA" id="ARBA00022692"/>
    </source>
</evidence>
<organism evidence="8 9">
    <name type="scientific">Candidatus Sulfomarinibacter kjeldsenii</name>
    <dbReference type="NCBI Taxonomy" id="2885994"/>
    <lineage>
        <taxon>Bacteria</taxon>
        <taxon>Pseudomonadati</taxon>
        <taxon>Acidobacteriota</taxon>
        <taxon>Thermoanaerobaculia</taxon>
        <taxon>Thermoanaerobaculales</taxon>
        <taxon>Candidatus Sulfomarinibacteraceae</taxon>
        <taxon>Candidatus Sulfomarinibacter</taxon>
    </lineage>
</organism>
<dbReference type="EMBL" id="JACXWA010000120">
    <property type="protein sequence ID" value="MBD3871174.1"/>
    <property type="molecule type" value="Genomic_DNA"/>
</dbReference>
<feature type="transmembrane region" description="Helical" evidence="6">
    <location>
        <begin position="17"/>
        <end position="40"/>
    </location>
</feature>
<dbReference type="AlphaFoldDB" id="A0A8J7CGR9"/>
<evidence type="ECO:0000256" key="1">
    <source>
        <dbReference type="ARBA" id="ARBA00004651"/>
    </source>
</evidence>
<keyword evidence="3 6" id="KW-0812">Transmembrane</keyword>
<keyword evidence="5 6" id="KW-0472">Membrane</keyword>
<accession>A0A8J7CGR9</accession>
<protein>
    <recommendedName>
        <fullName evidence="7">ABC3 transporter permease C-terminal domain-containing protein</fullName>
    </recommendedName>
</protein>